<dbReference type="Gene3D" id="3.30.379.10">
    <property type="entry name" value="Chitobiase/beta-hexosaminidase domain 2-like"/>
    <property type="match status" value="1"/>
</dbReference>
<gene>
    <name evidence="11" type="ORF">P5673_017051</name>
</gene>
<dbReference type="AlphaFoldDB" id="A0AAD9QF26"/>
<evidence type="ECO:0000256" key="1">
    <source>
        <dbReference type="ARBA" id="ARBA00001231"/>
    </source>
</evidence>
<dbReference type="GO" id="GO:0016020">
    <property type="term" value="C:membrane"/>
    <property type="evidence" value="ECO:0007669"/>
    <property type="project" value="TreeGrafter"/>
</dbReference>
<evidence type="ECO:0000256" key="7">
    <source>
        <dbReference type="ARBA" id="ARBA00033000"/>
    </source>
</evidence>
<comment type="caution">
    <text evidence="11">The sequence shown here is derived from an EMBL/GenBank/DDBJ whole genome shotgun (WGS) entry which is preliminary data.</text>
</comment>
<evidence type="ECO:0000259" key="10">
    <source>
        <dbReference type="SMART" id="SM01081"/>
    </source>
</evidence>
<dbReference type="EMBL" id="JARQWQ010000037">
    <property type="protein sequence ID" value="KAK2560092.1"/>
    <property type="molecule type" value="Genomic_DNA"/>
</dbReference>
<dbReference type="GO" id="GO:0005975">
    <property type="term" value="P:carbohydrate metabolic process"/>
    <property type="evidence" value="ECO:0007669"/>
    <property type="project" value="InterPro"/>
</dbReference>
<dbReference type="Proteomes" id="UP001249851">
    <property type="component" value="Unassembled WGS sequence"/>
</dbReference>
<name>A0AAD9QF26_ACRCE</name>
<dbReference type="InterPro" id="IPR017853">
    <property type="entry name" value="GH"/>
</dbReference>
<protein>
    <recommendedName>
        <fullName evidence="3">beta-N-acetylhexosaminidase</fullName>
        <ecNumber evidence="3">3.2.1.52</ecNumber>
    </recommendedName>
    <alternativeName>
        <fullName evidence="6">Beta-N-acetylhexosaminidase</fullName>
    </alternativeName>
    <alternativeName>
        <fullName evidence="7">N-acetyl-beta-glucosaminidase</fullName>
    </alternativeName>
</protein>
<keyword evidence="12" id="KW-1185">Reference proteome</keyword>
<dbReference type="InterPro" id="IPR014756">
    <property type="entry name" value="Ig_E-set"/>
</dbReference>
<dbReference type="InterPro" id="IPR012291">
    <property type="entry name" value="CBM2_carb-bd_dom_sf"/>
</dbReference>
<dbReference type="InterPro" id="IPR029018">
    <property type="entry name" value="Hex-like_dom2"/>
</dbReference>
<evidence type="ECO:0000256" key="3">
    <source>
        <dbReference type="ARBA" id="ARBA00012663"/>
    </source>
</evidence>
<feature type="signal peptide" evidence="9">
    <location>
        <begin position="1"/>
        <end position="32"/>
    </location>
</feature>
<evidence type="ECO:0000256" key="2">
    <source>
        <dbReference type="ARBA" id="ARBA00006285"/>
    </source>
</evidence>
<evidence type="ECO:0000313" key="11">
    <source>
        <dbReference type="EMBL" id="KAK2560092.1"/>
    </source>
</evidence>
<keyword evidence="4" id="KW-0378">Hydrolase</keyword>
<dbReference type="InterPro" id="IPR008965">
    <property type="entry name" value="CBM2/CBM3_carb-bd_dom_sf"/>
</dbReference>
<dbReference type="SUPFAM" id="SSF51445">
    <property type="entry name" value="(Trans)glycosidases"/>
    <property type="match status" value="1"/>
</dbReference>
<feature type="chain" id="PRO_5042287378" description="beta-N-acetylhexosaminidase" evidence="9">
    <location>
        <begin position="33"/>
        <end position="816"/>
    </location>
</feature>
<dbReference type="GO" id="GO:0030203">
    <property type="term" value="P:glycosaminoglycan metabolic process"/>
    <property type="evidence" value="ECO:0007669"/>
    <property type="project" value="TreeGrafter"/>
</dbReference>
<dbReference type="InterPro" id="IPR015883">
    <property type="entry name" value="Glyco_hydro_20_cat"/>
</dbReference>
<dbReference type="SUPFAM" id="SSF49384">
    <property type="entry name" value="Carbohydrate-binding domain"/>
    <property type="match status" value="1"/>
</dbReference>
<evidence type="ECO:0000256" key="8">
    <source>
        <dbReference type="PIRSR" id="PIRSR625705-1"/>
    </source>
</evidence>
<reference evidence="11" key="1">
    <citation type="journal article" date="2023" name="G3 (Bethesda)">
        <title>Whole genome assembly and annotation of the endangered Caribbean coral Acropora cervicornis.</title>
        <authorList>
            <person name="Selwyn J.D."/>
            <person name="Vollmer S.V."/>
        </authorList>
    </citation>
    <scope>NUCLEOTIDE SEQUENCE</scope>
    <source>
        <strain evidence="11">K2</strain>
    </source>
</reference>
<sequence length="816" mass="92497">MVYGRLGRSVRGRIKLALQVLLTLLILLGVNHVSNNWKQSTNILNTGEIISQLDGLLASATINDPNFGSDNRDNLREHFEFSEAKHEALGDQETLDYLAKAITVYFNFLSDEEAEIIFTNNGARVIENFGWAVYVSSMLSFSPVIDNFEGNGYFYVDKVLRVSHVSGRLFKLRPMGSHFKILPGDSARCKVRTSWKPSRFLVAPNWYIARTGLRPRTIASTVGEELKFVAYPKWLQEKVHAITTDLGHAPLAVIPTPKEIRAGDHSDAQSSTVFISKEWTAIADDHKLGLKATNHFTGIKSKVILLNLTSSTHALATFPESYVLKVDNSKEMITITGHGTAGVFYGMQTFLSLLNSESEVPEVLVKDWPRFSYRGLMIDVARNFKSKHQILKTLDVMAMYKMNKLHLHLSDSEGWRLEIPGLEELTTVGARRCHDLQEKTCLLSHHGSGPDISSFGTGYYSTEDYRDILRHAHQRHVQVIPEFDFPGHSHAAIQSMKVRHEGLMVEEKAQYSLLIDDFQDVSQYVSAQGFREDVINPCLASTYSFMDYLISALLRLHRDIQPLKLFHFGGDEVPLGVWIDSPACKNMTQKLERNKPMVRQSLMIHFIKKLSTIAKKHNVEIAGWSDAFTFEDNQLDEMNEQYILSKTLLDSKDPVAYYWGGGKDHWRAQTLTDDGYKMVLSPSEILYLDHSSEDGFNERGLNWAADYSNVKKILNYSPADNENILGIEGTAWSELIRTADQLDSMIFPRLLAVAERAWNKAPWADNAEYAARQRAIDSEWVNFANTLGYKELKRLDLMGVAYRIPPPEPRCEIKSY</sequence>
<dbReference type="EC" id="3.2.1.52" evidence="3"/>
<dbReference type="PANTHER" id="PTHR22600:SF57">
    <property type="entry name" value="BETA-N-ACETYLHEXOSAMINIDASE"/>
    <property type="match status" value="1"/>
</dbReference>
<feature type="domain" description="Chitobiase/beta-hexosaminidases N-terminal" evidence="10">
    <location>
        <begin position="96"/>
        <end position="259"/>
    </location>
</feature>
<comment type="catalytic activity">
    <reaction evidence="1">
        <text>Hydrolysis of terminal non-reducing N-acetyl-D-hexosamine residues in N-acetyl-beta-D-hexosaminides.</text>
        <dbReference type="EC" id="3.2.1.52"/>
    </reaction>
</comment>
<dbReference type="InterPro" id="IPR025705">
    <property type="entry name" value="Beta_hexosaminidase_sua/sub"/>
</dbReference>
<dbReference type="SUPFAM" id="SSF55545">
    <property type="entry name" value="beta-N-acetylhexosaminidase-like domain"/>
    <property type="match status" value="1"/>
</dbReference>
<dbReference type="SUPFAM" id="SSF81296">
    <property type="entry name" value="E set domains"/>
    <property type="match status" value="1"/>
</dbReference>
<dbReference type="GO" id="GO:0004563">
    <property type="term" value="F:beta-N-acetylhexosaminidase activity"/>
    <property type="evidence" value="ECO:0007669"/>
    <property type="project" value="UniProtKB-EC"/>
</dbReference>
<dbReference type="SMART" id="SM01081">
    <property type="entry name" value="CHB_HEX"/>
    <property type="match status" value="1"/>
</dbReference>
<dbReference type="InterPro" id="IPR004866">
    <property type="entry name" value="CHB/HEX_N_dom"/>
</dbReference>
<evidence type="ECO:0000313" key="12">
    <source>
        <dbReference type="Proteomes" id="UP001249851"/>
    </source>
</evidence>
<dbReference type="Gene3D" id="3.20.20.80">
    <property type="entry name" value="Glycosidases"/>
    <property type="match status" value="1"/>
</dbReference>
<dbReference type="Pfam" id="PF00728">
    <property type="entry name" value="Glyco_hydro_20"/>
    <property type="match status" value="1"/>
</dbReference>
<dbReference type="Gene3D" id="2.60.40.290">
    <property type="match status" value="1"/>
</dbReference>
<evidence type="ECO:0000256" key="6">
    <source>
        <dbReference type="ARBA" id="ARBA00030512"/>
    </source>
</evidence>
<dbReference type="InterPro" id="IPR015882">
    <property type="entry name" value="HEX_bac_N"/>
</dbReference>
<dbReference type="Pfam" id="PF03173">
    <property type="entry name" value="CHB_HEX"/>
    <property type="match status" value="1"/>
</dbReference>
<organism evidence="11 12">
    <name type="scientific">Acropora cervicornis</name>
    <name type="common">Staghorn coral</name>
    <dbReference type="NCBI Taxonomy" id="6130"/>
    <lineage>
        <taxon>Eukaryota</taxon>
        <taxon>Metazoa</taxon>
        <taxon>Cnidaria</taxon>
        <taxon>Anthozoa</taxon>
        <taxon>Hexacorallia</taxon>
        <taxon>Scleractinia</taxon>
        <taxon>Astrocoeniina</taxon>
        <taxon>Acroporidae</taxon>
        <taxon>Acropora</taxon>
    </lineage>
</organism>
<evidence type="ECO:0000256" key="9">
    <source>
        <dbReference type="SAM" id="SignalP"/>
    </source>
</evidence>
<comment type="similarity">
    <text evidence="2">Belongs to the glycosyl hydrolase 20 family.</text>
</comment>
<feature type="active site" description="Proton donor" evidence="8">
    <location>
        <position position="572"/>
    </location>
</feature>
<evidence type="ECO:0000256" key="5">
    <source>
        <dbReference type="ARBA" id="ARBA00023295"/>
    </source>
</evidence>
<dbReference type="PRINTS" id="PR00738">
    <property type="entry name" value="GLHYDRLASE20"/>
</dbReference>
<dbReference type="GO" id="GO:0030247">
    <property type="term" value="F:polysaccharide binding"/>
    <property type="evidence" value="ECO:0007669"/>
    <property type="project" value="InterPro"/>
</dbReference>
<accession>A0AAD9QF26</accession>
<keyword evidence="5" id="KW-0326">Glycosidase</keyword>
<dbReference type="Pfam" id="PF02838">
    <property type="entry name" value="Glyco_hydro_20b"/>
    <property type="match status" value="1"/>
</dbReference>
<reference evidence="11" key="2">
    <citation type="journal article" date="2023" name="Science">
        <title>Genomic signatures of disease resistance in endangered staghorn corals.</title>
        <authorList>
            <person name="Vollmer S.V."/>
            <person name="Selwyn J.D."/>
            <person name="Despard B.A."/>
            <person name="Roesel C.L."/>
        </authorList>
    </citation>
    <scope>NUCLEOTIDE SEQUENCE</scope>
    <source>
        <strain evidence="11">K2</strain>
    </source>
</reference>
<evidence type="ECO:0000256" key="4">
    <source>
        <dbReference type="ARBA" id="ARBA00022801"/>
    </source>
</evidence>
<proteinExistence type="inferred from homology"/>
<dbReference type="PANTHER" id="PTHR22600">
    <property type="entry name" value="BETA-HEXOSAMINIDASE"/>
    <property type="match status" value="1"/>
</dbReference>
<keyword evidence="9" id="KW-0732">Signal</keyword>